<reference evidence="2" key="1">
    <citation type="submission" date="2020-10" db="EMBL/GenBank/DDBJ databases">
        <authorList>
            <person name="Gilroy R."/>
        </authorList>
    </citation>
    <scope>NUCLEOTIDE SEQUENCE</scope>
    <source>
        <strain evidence="2">B1-20833</strain>
    </source>
</reference>
<dbReference type="AlphaFoldDB" id="A0A9D9HIG9"/>
<comment type="caution">
    <text evidence="2">The sequence shown here is derived from an EMBL/GenBank/DDBJ whole genome shotgun (WGS) entry which is preliminary data.</text>
</comment>
<evidence type="ECO:0000256" key="1">
    <source>
        <dbReference type="SAM" id="Phobius"/>
    </source>
</evidence>
<keyword evidence="1" id="KW-1133">Transmembrane helix</keyword>
<dbReference type="Proteomes" id="UP000823661">
    <property type="component" value="Unassembled WGS sequence"/>
</dbReference>
<accession>A0A9D9HIG9</accession>
<protein>
    <submittedName>
        <fullName evidence="2">DUF4271 domain-containing protein</fullName>
    </submittedName>
</protein>
<feature type="transmembrane region" description="Helical" evidence="1">
    <location>
        <begin position="187"/>
        <end position="205"/>
    </location>
</feature>
<feature type="transmembrane region" description="Helical" evidence="1">
    <location>
        <begin position="159"/>
        <end position="181"/>
    </location>
</feature>
<dbReference type="Pfam" id="PF14093">
    <property type="entry name" value="DUF4271"/>
    <property type="match status" value="1"/>
</dbReference>
<dbReference type="InterPro" id="IPR025367">
    <property type="entry name" value="DUF4271"/>
</dbReference>
<evidence type="ECO:0000313" key="3">
    <source>
        <dbReference type="Proteomes" id="UP000823661"/>
    </source>
</evidence>
<dbReference type="EMBL" id="JADIMI010000011">
    <property type="protein sequence ID" value="MBO8451457.1"/>
    <property type="molecule type" value="Genomic_DNA"/>
</dbReference>
<evidence type="ECO:0000313" key="2">
    <source>
        <dbReference type="EMBL" id="MBO8451457.1"/>
    </source>
</evidence>
<gene>
    <name evidence="2" type="ORF">IAC06_01045</name>
</gene>
<feature type="transmembrane region" description="Helical" evidence="1">
    <location>
        <begin position="30"/>
        <end position="52"/>
    </location>
</feature>
<keyword evidence="1" id="KW-0812">Transmembrane</keyword>
<feature type="transmembrane region" description="Helical" evidence="1">
    <location>
        <begin position="217"/>
        <end position="241"/>
    </location>
</feature>
<keyword evidence="1" id="KW-0472">Membrane</keyword>
<reference evidence="2" key="2">
    <citation type="journal article" date="2021" name="PeerJ">
        <title>Extensive microbial diversity within the chicken gut microbiome revealed by metagenomics and culture.</title>
        <authorList>
            <person name="Gilroy R."/>
            <person name="Ravi A."/>
            <person name="Getino M."/>
            <person name="Pursley I."/>
            <person name="Horton D.L."/>
            <person name="Alikhan N.F."/>
            <person name="Baker D."/>
            <person name="Gharbi K."/>
            <person name="Hall N."/>
            <person name="Watson M."/>
            <person name="Adriaenssens E.M."/>
            <person name="Foster-Nyarko E."/>
            <person name="Jarju S."/>
            <person name="Secka A."/>
            <person name="Antonio M."/>
            <person name="Oren A."/>
            <person name="Chaudhuri R.R."/>
            <person name="La Ragione R."/>
            <person name="Hildebrand F."/>
            <person name="Pallen M.J."/>
        </authorList>
    </citation>
    <scope>NUCLEOTIDE SEQUENCE</scope>
    <source>
        <strain evidence="2">B1-20833</strain>
    </source>
</reference>
<feature type="transmembrane region" description="Helical" evidence="1">
    <location>
        <begin position="118"/>
        <end position="139"/>
    </location>
</feature>
<organism evidence="2 3">
    <name type="scientific">Candidatus Cryptobacteroides intestinavium</name>
    <dbReference type="NCBI Taxonomy" id="2840766"/>
    <lineage>
        <taxon>Bacteria</taxon>
        <taxon>Pseudomonadati</taxon>
        <taxon>Bacteroidota</taxon>
        <taxon>Bacteroidia</taxon>
        <taxon>Bacteroidales</taxon>
        <taxon>Candidatus Cryptobacteroides</taxon>
    </lineage>
</organism>
<feature type="transmembrane region" description="Helical" evidence="1">
    <location>
        <begin position="87"/>
        <end position="106"/>
    </location>
</feature>
<name>A0A9D9HIG9_9BACT</name>
<proteinExistence type="predicted"/>
<sequence>MTEPVDSAFRGGLLHLPEELPAGMPVESTVFAADGVTEILTAVCVLAFILSIRRLVNVLPSMLSCLFRWKEAFNLEYNIKLCRDRNIIFYILLLPFCLLVTRYGIYSPEFMTETGTGNAVRLVFFAGIFVIYLLIRRVLGLIFRSDDIDSTAYTAAKRLFLTFFSTAVLCCLALAGILSYTSISDNTVRLVLTYTLSFFYLLLVFRKSQIFSHYCSVLSTILYLCTLEILPTGLLVASAIFL</sequence>